<keyword evidence="2" id="KW-0378">Hydrolase</keyword>
<evidence type="ECO:0000313" key="2">
    <source>
        <dbReference type="EMBL" id="ALS88295.1"/>
    </source>
</evidence>
<gene>
    <name evidence="2" type="ORF">PM93_0012</name>
</gene>
<keyword evidence="2" id="KW-0067">ATP-binding</keyword>
<feature type="compositionally biased region" description="Basic and acidic residues" evidence="1">
    <location>
        <begin position="141"/>
        <end position="151"/>
    </location>
</feature>
<keyword evidence="3" id="KW-1185">Reference proteome</keyword>
<keyword evidence="2" id="KW-0347">Helicase</keyword>
<evidence type="ECO:0000256" key="1">
    <source>
        <dbReference type="SAM" id="MobiDB-lite"/>
    </source>
</evidence>
<organism evidence="2 3">
    <name type="scientific">Proteus phage PM 93</name>
    <dbReference type="NCBI Taxonomy" id="1560284"/>
    <lineage>
        <taxon>Viruses</taxon>
        <taxon>Duplodnaviria</taxon>
        <taxon>Heunggongvirae</taxon>
        <taxon>Uroviricota</taxon>
        <taxon>Caudoviricetes</taxon>
        <taxon>Autographivirales</taxon>
        <taxon>Autosignataviridae</taxon>
        <taxon>Molineuxvirinae</taxon>
        <taxon>Acadevirus</taxon>
        <taxon>Acadevirus PM93</taxon>
    </lineage>
</organism>
<dbReference type="GeneID" id="26824026"/>
<sequence length="151" mass="17019">MNDNLAERLEHLTNVLNALEQSRIDTKLPSSLFPTLRGLVVNAHHMRQAVMCSCQTSVVVELSDFGHRMQLVSSELLVDERTTTFISCVKDRDQGIYTGTEIMLKGDLATGRLVEPQARVKSFDTGVPKEQEVPELETTIEDNKQDEIEEF</sequence>
<keyword evidence="2" id="KW-0547">Nucleotide-binding</keyword>
<dbReference type="RefSeq" id="YP_009186852.1">
    <property type="nucleotide sequence ID" value="NC_027390.1"/>
</dbReference>
<evidence type="ECO:0000313" key="3">
    <source>
        <dbReference type="Proteomes" id="UP000203327"/>
    </source>
</evidence>
<protein>
    <submittedName>
        <fullName evidence="2">DNA primase/helicase</fullName>
    </submittedName>
</protein>
<dbReference type="Proteomes" id="UP000203327">
    <property type="component" value="Segment"/>
</dbReference>
<dbReference type="GO" id="GO:0004386">
    <property type="term" value="F:helicase activity"/>
    <property type="evidence" value="ECO:0007669"/>
    <property type="project" value="UniProtKB-KW"/>
</dbReference>
<name>A0A0U2JDB6_9CAUD</name>
<feature type="region of interest" description="Disordered" evidence="1">
    <location>
        <begin position="123"/>
        <end position="151"/>
    </location>
</feature>
<proteinExistence type="predicted"/>
<reference evidence="2 3" key="1">
    <citation type="submission" date="2014-10" db="EMBL/GenBank/DDBJ databases">
        <title>Proteus mirabilis bacteriophage PM 93.</title>
        <authorList>
            <person name="Shedko E.D."/>
            <person name="Morozova V.V."/>
            <person name="Tupikin A.E."/>
            <person name="Kabilov M.R."/>
            <person name="Kurilshikov A.M."/>
            <person name="Babkin I.V."/>
            <person name="Tikunova N.V."/>
        </authorList>
    </citation>
    <scope>NUCLEOTIDE SEQUENCE [LARGE SCALE GENOMIC DNA]</scope>
</reference>
<accession>A0A0U2JDB6</accession>
<dbReference type="KEGG" id="vg:26824026"/>
<dbReference type="EMBL" id="KM819696">
    <property type="protein sequence ID" value="ALS88295.1"/>
    <property type="molecule type" value="Genomic_DNA"/>
</dbReference>